<protein>
    <submittedName>
        <fullName evidence="2">Uncharacterized protein</fullName>
    </submittedName>
</protein>
<feature type="region of interest" description="Disordered" evidence="1">
    <location>
        <begin position="1"/>
        <end position="75"/>
    </location>
</feature>
<keyword evidence="3" id="KW-1185">Reference proteome</keyword>
<feature type="compositionally biased region" description="Polar residues" evidence="1">
    <location>
        <begin position="33"/>
        <end position="48"/>
    </location>
</feature>
<evidence type="ECO:0000313" key="2">
    <source>
        <dbReference type="EMBL" id="KAJ3478499.1"/>
    </source>
</evidence>
<dbReference type="EMBL" id="JANAWD010000506">
    <property type="protein sequence ID" value="KAJ3478499.1"/>
    <property type="molecule type" value="Genomic_DNA"/>
</dbReference>
<organism evidence="2 3">
    <name type="scientific">Meripilus lineatus</name>
    <dbReference type="NCBI Taxonomy" id="2056292"/>
    <lineage>
        <taxon>Eukaryota</taxon>
        <taxon>Fungi</taxon>
        <taxon>Dikarya</taxon>
        <taxon>Basidiomycota</taxon>
        <taxon>Agaricomycotina</taxon>
        <taxon>Agaricomycetes</taxon>
        <taxon>Polyporales</taxon>
        <taxon>Meripilaceae</taxon>
        <taxon>Meripilus</taxon>
    </lineage>
</organism>
<sequence length="794" mass="89244">MPLIGHPQPAMPRDRRQNKSSQQRRVPPYFPSIQATPHDGSSSGSQPTPGARRPGLPLEDHTLPQGPHHADDPSLPRLCGLPAIRVKMINHPLVDEHAVVYSSPNAPSLPTVLPSYPPIPCDDIRTLAYRGNHDFYLAFIPQCMHLGGGLLHHINYNRSNLPVEERNAGFCLAESLASEWIRLESQLVAIEKLMTQIVGLMPPKNFAVPEPKSYGYTHSFATRLDALNAICLSMEAFLGLSACISFLIALCKQRYPPDTFWSTGLSELSLEVKGKDGVSRKAIDDSLIESLKQTPFFSDHKLVPRVGALIDVSYDLEWHKYIPAFVLAYVPLWFRLGPYSNYMQQCSTKIYDKSLFDKAELDVIVKSMKRDLLDGIQSKAHHMPCALPAPREGPDVQETISPPTTEVTDARRLSSILRTQDLPPGRYQTFDSLENILRDRYSFVHQEHPLQETILTSQLVCAQIFVHNESAGDDFPSFLLDSFRQFTDALCRGSPLNDVPFYALNPIYRSSFTTQLRSISNDMFSIHPQLYNAALGGRQGYGYIIKATDPKASPGWELSVDNPLTALQIIRSNWGPSLCDVAIALVSRGSLSTPFYGTRRSSTTTNIGRSGTSWLLLRSTLLLARDEFLKDTRHIRAALLQGGIVWRLAIDILEPGIVLKGPSEFFELTGKPYLLGEDEMWDDTLSESELDFICGVFRVPKLDGKPGLFVTSWWPRQTVWEKGRLDVGYWTPQCETWFQMRRKAILERDPEGKGQLRTIPQWNSALSFQKGTKKLRDRTQGEAERFIIQTNTGL</sequence>
<gene>
    <name evidence="2" type="ORF">NLI96_g9712</name>
</gene>
<accession>A0AAD5UUZ3</accession>
<dbReference type="Proteomes" id="UP001212997">
    <property type="component" value="Unassembled WGS sequence"/>
</dbReference>
<evidence type="ECO:0000256" key="1">
    <source>
        <dbReference type="SAM" id="MobiDB-lite"/>
    </source>
</evidence>
<reference evidence="2" key="1">
    <citation type="submission" date="2022-07" db="EMBL/GenBank/DDBJ databases">
        <title>Genome Sequence of Physisporinus lineatus.</title>
        <authorList>
            <person name="Buettner E."/>
        </authorList>
    </citation>
    <scope>NUCLEOTIDE SEQUENCE</scope>
    <source>
        <strain evidence="2">VT162</strain>
    </source>
</reference>
<evidence type="ECO:0000313" key="3">
    <source>
        <dbReference type="Proteomes" id="UP001212997"/>
    </source>
</evidence>
<comment type="caution">
    <text evidence="2">The sequence shown here is derived from an EMBL/GenBank/DDBJ whole genome shotgun (WGS) entry which is preliminary data.</text>
</comment>
<dbReference type="AlphaFoldDB" id="A0AAD5UUZ3"/>
<proteinExistence type="predicted"/>
<feature type="compositionally biased region" description="Basic and acidic residues" evidence="1">
    <location>
        <begin position="58"/>
        <end position="74"/>
    </location>
</feature>
<name>A0AAD5UUZ3_9APHY</name>